<protein>
    <submittedName>
        <fullName evidence="2">Uncharacterized protein</fullName>
    </submittedName>
</protein>
<feature type="coiled-coil region" evidence="1">
    <location>
        <begin position="57"/>
        <end position="84"/>
    </location>
</feature>
<keyword evidence="1" id="KW-0175">Coiled coil</keyword>
<organism evidence="2 3">
    <name type="scientific">Solanum tuberosum</name>
    <name type="common">Potato</name>
    <dbReference type="NCBI Taxonomy" id="4113"/>
    <lineage>
        <taxon>Eukaryota</taxon>
        <taxon>Viridiplantae</taxon>
        <taxon>Streptophyta</taxon>
        <taxon>Embryophyta</taxon>
        <taxon>Tracheophyta</taxon>
        <taxon>Spermatophyta</taxon>
        <taxon>Magnoliopsida</taxon>
        <taxon>eudicotyledons</taxon>
        <taxon>Gunneridae</taxon>
        <taxon>Pentapetalae</taxon>
        <taxon>asterids</taxon>
        <taxon>lamiids</taxon>
        <taxon>Solanales</taxon>
        <taxon>Solanaceae</taxon>
        <taxon>Solanoideae</taxon>
        <taxon>Solaneae</taxon>
        <taxon>Solanum</taxon>
    </lineage>
</organism>
<reference evidence="2 3" key="1">
    <citation type="journal article" date="2021" name="bioRxiv">
        <title>Chromosome-scale and haplotype-resolved genome assembly of a tetraploid potato cultivar.</title>
        <authorList>
            <person name="Sun H."/>
            <person name="Jiao W.-B."/>
            <person name="Krause K."/>
            <person name="Campoy J.A."/>
            <person name="Goel M."/>
            <person name="Folz-Donahue K."/>
            <person name="Kukat C."/>
            <person name="Huettel B."/>
            <person name="Schneeberger K."/>
        </authorList>
    </citation>
    <scope>NUCLEOTIDE SEQUENCE [LARGE SCALE GENOMIC DNA]</scope>
    <source>
        <strain evidence="2">SolTubOtavaFocal</strain>
        <tissue evidence="2">Leaves</tissue>
    </source>
</reference>
<evidence type="ECO:0000313" key="3">
    <source>
        <dbReference type="Proteomes" id="UP000826656"/>
    </source>
</evidence>
<comment type="caution">
    <text evidence="2">The sequence shown here is derived from an EMBL/GenBank/DDBJ whole genome shotgun (WGS) entry which is preliminary data.</text>
</comment>
<accession>A0ABQ7URG7</accession>
<dbReference type="Proteomes" id="UP000826656">
    <property type="component" value="Unassembled WGS sequence"/>
</dbReference>
<evidence type="ECO:0000313" key="2">
    <source>
        <dbReference type="EMBL" id="KAH0754440.1"/>
    </source>
</evidence>
<gene>
    <name evidence="2" type="ORF">KY290_024710</name>
</gene>
<keyword evidence="3" id="KW-1185">Reference proteome</keyword>
<evidence type="ECO:0000256" key="1">
    <source>
        <dbReference type="SAM" id="Coils"/>
    </source>
</evidence>
<name>A0ABQ7URG7_SOLTU</name>
<dbReference type="EMBL" id="JAIVGD010000018">
    <property type="protein sequence ID" value="KAH0754440.1"/>
    <property type="molecule type" value="Genomic_DNA"/>
</dbReference>
<proteinExistence type="predicted"/>
<sequence length="95" mass="11551">MGFKYFRFLNVWIEHPNFKHVVQDAWNVDIQGNSMWKLHQKLKPLSRTLSQWSKTTIGNVPDKVKEWEEKLQHLENEYIDNDRDDAIFEMHHVDE</sequence>